<gene>
    <name evidence="2" type="ORF">CHLFYP18_04765</name>
</gene>
<keyword evidence="1" id="KW-0812">Transmembrane</keyword>
<sequence>MSLVIFLIANDRIILVLGGLLFICCVFRSKSIWTLISNDRYEMVEGVCSGVTSPPFRRYRKIHLLDGNGAEFTLLLDRNARFHIGTPYRFYFQKDARPLVGNPYLDASLSTNTFLGYEEIQVSDVNESESEEN</sequence>
<dbReference type="EMBL" id="CACRUH010000101">
    <property type="protein sequence ID" value="VYU83985.1"/>
    <property type="molecule type" value="Genomic_DNA"/>
</dbReference>
<evidence type="ECO:0000313" key="2">
    <source>
        <dbReference type="EMBL" id="VYU83985.1"/>
    </source>
</evidence>
<feature type="transmembrane region" description="Helical" evidence="1">
    <location>
        <begin position="6"/>
        <end position="27"/>
    </location>
</feature>
<organism evidence="2">
    <name type="scientific">Hungatella hathewayi</name>
    <dbReference type="NCBI Taxonomy" id="154046"/>
    <lineage>
        <taxon>Bacteria</taxon>
        <taxon>Bacillati</taxon>
        <taxon>Bacillota</taxon>
        <taxon>Clostridia</taxon>
        <taxon>Lachnospirales</taxon>
        <taxon>Lachnospiraceae</taxon>
        <taxon>Hungatella</taxon>
    </lineage>
</organism>
<evidence type="ECO:0000256" key="1">
    <source>
        <dbReference type="SAM" id="Phobius"/>
    </source>
</evidence>
<dbReference type="AlphaFoldDB" id="A0A6N3I4A8"/>
<accession>A0A6N3I4A8</accession>
<protein>
    <submittedName>
        <fullName evidence="2">Uncharacterized protein</fullName>
    </submittedName>
</protein>
<reference evidence="2" key="1">
    <citation type="submission" date="2019-11" db="EMBL/GenBank/DDBJ databases">
        <authorList>
            <person name="Feng L."/>
        </authorList>
    </citation>
    <scope>NUCLEOTIDE SEQUENCE</scope>
    <source>
        <strain evidence="2">ChathewayiLFYP18</strain>
    </source>
</reference>
<name>A0A6N3I4A8_9FIRM</name>
<proteinExistence type="predicted"/>
<keyword evidence="1" id="KW-1133">Transmembrane helix</keyword>
<keyword evidence="1" id="KW-0472">Membrane</keyword>